<dbReference type="SUPFAM" id="SSF50800">
    <property type="entry name" value="PK beta-barrel domain-like"/>
    <property type="match status" value="1"/>
</dbReference>
<evidence type="ECO:0000313" key="3">
    <source>
        <dbReference type="Proteomes" id="UP001210865"/>
    </source>
</evidence>
<evidence type="ECO:0000259" key="1">
    <source>
        <dbReference type="PROSITE" id="PS51340"/>
    </source>
</evidence>
<name>A0ABY7NT55_9SPHN</name>
<sequence>MTGRLLGIARKSRPKGAVETIDRALVGLESGIEGDFRGRIKPGGRGRRQVTAMMKADWDAAMAELGHPPVVWSDRRVNLLVDGIDLPRDPGARLRIGSALFEITGECDPCQRMEGVAVGLEAALTPDWRGGRTMRVIGAGAIALGDPVTLDIHNLREAV</sequence>
<dbReference type="Gene3D" id="2.40.33.20">
    <property type="entry name" value="PK beta-barrel domain-like"/>
    <property type="match status" value="1"/>
</dbReference>
<proteinExistence type="predicted"/>
<dbReference type="PANTHER" id="PTHR36930">
    <property type="entry name" value="METAL-SULFUR CLUSTER BIOSYNTHESIS PROTEINS YUAD-RELATED"/>
    <property type="match status" value="1"/>
</dbReference>
<dbReference type="InterPro" id="IPR005302">
    <property type="entry name" value="MoCF_Sase_C"/>
</dbReference>
<dbReference type="Pfam" id="PF03473">
    <property type="entry name" value="MOSC"/>
    <property type="match status" value="1"/>
</dbReference>
<dbReference type="RefSeq" id="WP_270078257.1">
    <property type="nucleotide sequence ID" value="NZ_CP115174.1"/>
</dbReference>
<organism evidence="2 3">
    <name type="scientific">Sphingomonas abietis</name>
    <dbReference type="NCBI Taxonomy" id="3012344"/>
    <lineage>
        <taxon>Bacteria</taxon>
        <taxon>Pseudomonadati</taxon>
        <taxon>Pseudomonadota</taxon>
        <taxon>Alphaproteobacteria</taxon>
        <taxon>Sphingomonadales</taxon>
        <taxon>Sphingomonadaceae</taxon>
        <taxon>Sphingomonas</taxon>
    </lineage>
</organism>
<reference evidence="2 3" key="1">
    <citation type="submission" date="2022-12" db="EMBL/GenBank/DDBJ databases">
        <title>Sphingomonas abieness sp. nov., an endophytic bacterium isolated from Abies koreana.</title>
        <authorList>
            <person name="Jiang L."/>
            <person name="Lee J."/>
        </authorList>
    </citation>
    <scope>NUCLEOTIDE SEQUENCE [LARGE SCALE GENOMIC DNA]</scope>
    <source>
        <strain evidence="3">PAMB 00755</strain>
    </source>
</reference>
<protein>
    <submittedName>
        <fullName evidence="2">MOSC domain-containing protein</fullName>
    </submittedName>
</protein>
<dbReference type="Proteomes" id="UP001210865">
    <property type="component" value="Chromosome"/>
</dbReference>
<accession>A0ABY7NT55</accession>
<evidence type="ECO:0000313" key="2">
    <source>
        <dbReference type="EMBL" id="WBO23626.1"/>
    </source>
</evidence>
<gene>
    <name evidence="2" type="ORF">PBT88_05755</name>
</gene>
<dbReference type="InterPro" id="IPR011037">
    <property type="entry name" value="Pyrv_Knase-like_insert_dom_sf"/>
</dbReference>
<keyword evidence="3" id="KW-1185">Reference proteome</keyword>
<dbReference type="InterPro" id="IPR052716">
    <property type="entry name" value="MOSC_domain"/>
</dbReference>
<dbReference type="PANTHER" id="PTHR36930:SF1">
    <property type="entry name" value="MOSC DOMAIN-CONTAINING PROTEIN"/>
    <property type="match status" value="1"/>
</dbReference>
<dbReference type="EMBL" id="CP115174">
    <property type="protein sequence ID" value="WBO23626.1"/>
    <property type="molecule type" value="Genomic_DNA"/>
</dbReference>
<feature type="domain" description="MOSC" evidence="1">
    <location>
        <begin position="18"/>
        <end position="151"/>
    </location>
</feature>
<dbReference type="PROSITE" id="PS51340">
    <property type="entry name" value="MOSC"/>
    <property type="match status" value="1"/>
</dbReference>